<dbReference type="PANTHER" id="PTHR46558">
    <property type="entry name" value="TRACRIPTIONAL REGULATORY PROTEIN-RELATED-RELATED"/>
    <property type="match status" value="1"/>
</dbReference>
<dbReference type="InterPro" id="IPR001387">
    <property type="entry name" value="Cro/C1-type_HTH"/>
</dbReference>
<dbReference type="SMART" id="SM00530">
    <property type="entry name" value="HTH_XRE"/>
    <property type="match status" value="1"/>
</dbReference>
<reference evidence="3 4" key="1">
    <citation type="journal article" date="2013" name="Genome Announc.">
        <title>Draft Genome Sequence of the Cellulolytic Bacterium Clostridium papyrosolvens C7 (ATCC 700395).</title>
        <authorList>
            <person name="Zepeda V."/>
            <person name="Dassa B."/>
            <person name="Borovok I."/>
            <person name="Lamed R."/>
            <person name="Bayer E.A."/>
            <person name="Cate J.H."/>
        </authorList>
    </citation>
    <scope>NUCLEOTIDE SEQUENCE [LARGE SCALE GENOMIC DNA]</scope>
    <source>
        <strain evidence="3 4">C7</strain>
    </source>
</reference>
<protein>
    <submittedName>
        <fullName evidence="3">DNA-binding protein</fullName>
    </submittedName>
</protein>
<name>U4QXT8_9FIRM</name>
<keyword evidence="1 3" id="KW-0238">DNA-binding</keyword>
<evidence type="ECO:0000313" key="3">
    <source>
        <dbReference type="EMBL" id="EPR07972.1"/>
    </source>
</evidence>
<dbReference type="CDD" id="cd00093">
    <property type="entry name" value="HTH_XRE"/>
    <property type="match status" value="1"/>
</dbReference>
<dbReference type="PROSITE" id="PS50943">
    <property type="entry name" value="HTH_CROC1"/>
    <property type="match status" value="1"/>
</dbReference>
<evidence type="ECO:0000313" key="4">
    <source>
        <dbReference type="Proteomes" id="UP000016860"/>
    </source>
</evidence>
<dbReference type="AlphaFoldDB" id="U4QXT8"/>
<dbReference type="InterPro" id="IPR010982">
    <property type="entry name" value="Lambda_DNA-bd_dom_sf"/>
</dbReference>
<dbReference type="PANTHER" id="PTHR46558:SF13">
    <property type="entry name" value="HTH-TYPE TRANSCRIPTIONAL REGULATOR IMMR"/>
    <property type="match status" value="1"/>
</dbReference>
<dbReference type="STRING" id="1330534.L323_18275"/>
<dbReference type="Pfam" id="PF01381">
    <property type="entry name" value="HTH_3"/>
    <property type="match status" value="1"/>
</dbReference>
<dbReference type="RefSeq" id="WP_020817027.1">
    <property type="nucleotide sequence ID" value="NZ_ATAY01000094.1"/>
</dbReference>
<comment type="caution">
    <text evidence="3">The sequence shown here is derived from an EMBL/GenBank/DDBJ whole genome shotgun (WGS) entry which is preliminary data.</text>
</comment>
<accession>U4QXT8</accession>
<gene>
    <name evidence="3" type="ORF">L323_18275</name>
</gene>
<dbReference type="SUPFAM" id="SSF47413">
    <property type="entry name" value="lambda repressor-like DNA-binding domains"/>
    <property type="match status" value="1"/>
</dbReference>
<feature type="domain" description="HTH cro/C1-type" evidence="2">
    <location>
        <begin position="7"/>
        <end position="61"/>
    </location>
</feature>
<dbReference type="EMBL" id="ATAY01000094">
    <property type="protein sequence ID" value="EPR07972.1"/>
    <property type="molecule type" value="Genomic_DNA"/>
</dbReference>
<dbReference type="Gene3D" id="1.10.260.40">
    <property type="entry name" value="lambda repressor-like DNA-binding domains"/>
    <property type="match status" value="1"/>
</dbReference>
<evidence type="ECO:0000256" key="1">
    <source>
        <dbReference type="ARBA" id="ARBA00023125"/>
    </source>
</evidence>
<dbReference type="Proteomes" id="UP000016860">
    <property type="component" value="Unassembled WGS sequence"/>
</dbReference>
<dbReference type="GO" id="GO:0003677">
    <property type="term" value="F:DNA binding"/>
    <property type="evidence" value="ECO:0007669"/>
    <property type="project" value="UniProtKB-KW"/>
</dbReference>
<dbReference type="OrthoDB" id="9811208at2"/>
<dbReference type="PATRIC" id="fig|1330534.3.peg.3627"/>
<proteinExistence type="predicted"/>
<evidence type="ECO:0000259" key="2">
    <source>
        <dbReference type="PROSITE" id="PS50943"/>
    </source>
</evidence>
<organism evidence="3 4">
    <name type="scientific">Ruminiclostridium papyrosolvens C7</name>
    <dbReference type="NCBI Taxonomy" id="1330534"/>
    <lineage>
        <taxon>Bacteria</taxon>
        <taxon>Bacillati</taxon>
        <taxon>Bacillota</taxon>
        <taxon>Clostridia</taxon>
        <taxon>Eubacteriales</taxon>
        <taxon>Oscillospiraceae</taxon>
        <taxon>Ruminiclostridium</taxon>
    </lineage>
</organism>
<sequence>MSFGNRLKDLRIQNKLTQKEVSEKLVVSRATIGKYETEQAYPDFEKLVALANLYNCSIDYLLGLSNIARRFSAQELELTDKVISLSVEEGLISAAASNEELQKLYEEIKTAYMAIKLLKRVSSNQTSKK</sequence>